<evidence type="ECO:0000313" key="10">
    <source>
        <dbReference type="EMBL" id="GCB62562.1"/>
    </source>
</evidence>
<dbReference type="InterPro" id="IPR029063">
    <property type="entry name" value="SAM-dependent_MTases_sf"/>
</dbReference>
<comment type="function">
    <text evidence="7">Protein-lysine methyltransferase that selectively catalyzes the trimethylation of EEF1A at 'Lys-318'.</text>
</comment>
<protein>
    <recommendedName>
        <fullName evidence="7">EEF1A lysine methyltransferase 2</fullName>
        <ecNumber evidence="7">2.1.1.-</ecNumber>
    </recommendedName>
    <alternativeName>
        <fullName evidence="7">Methyltransferase-like protein 10</fullName>
    </alternativeName>
    <alternativeName>
        <fullName evidence="7">Protein-lysine N-methyltransferase METTL10</fullName>
    </alternativeName>
</protein>
<name>A0A401NNX5_SCYTO</name>
<evidence type="ECO:0000256" key="5">
    <source>
        <dbReference type="ARBA" id="ARBA00023242"/>
    </source>
</evidence>
<proteinExistence type="inferred from homology"/>
<dbReference type="SUPFAM" id="SSF53335">
    <property type="entry name" value="S-adenosyl-L-methionine-dependent methyltransferases"/>
    <property type="match status" value="1"/>
</dbReference>
<dbReference type="PANTHER" id="PTHR12843">
    <property type="entry name" value="PROTEIN-LYSINE N-METHYLTRANSFERASE METTL10"/>
    <property type="match status" value="1"/>
</dbReference>
<dbReference type="HAMAP" id="MF_03188">
    <property type="entry name" value="Methyltr_EFM4"/>
    <property type="match status" value="1"/>
</dbReference>
<dbReference type="GeneID" id="140393151"/>
<evidence type="ECO:0000256" key="4">
    <source>
        <dbReference type="ARBA" id="ARBA00022691"/>
    </source>
</evidence>
<dbReference type="FunFam" id="3.40.50.150:FF:000172">
    <property type="entry name" value="EEF1A lysine methyltransferase 2"/>
    <property type="match status" value="1"/>
</dbReference>
<comment type="subcellular location">
    <subcellularLocation>
        <location evidence="7">Cytoplasm</location>
    </subcellularLocation>
    <subcellularLocation>
        <location evidence="7">Nucleus</location>
    </subcellularLocation>
</comment>
<evidence type="ECO:0000313" key="11">
    <source>
        <dbReference type="Proteomes" id="UP000288216"/>
    </source>
</evidence>
<gene>
    <name evidence="7" type="primary">EEF1AKMT2</name>
    <name evidence="7" type="synonym">METTL10</name>
    <name evidence="10" type="ORF">scyTo_0004267</name>
</gene>
<keyword evidence="4 7" id="KW-0949">S-adenosyl-L-methionine</keyword>
<keyword evidence="11" id="KW-1185">Reference proteome</keyword>
<feature type="domain" description="Methyltransferase" evidence="9">
    <location>
        <begin position="80"/>
        <end position="215"/>
    </location>
</feature>
<dbReference type="InterPro" id="IPR026635">
    <property type="entry name" value="Efm4/METTL10"/>
</dbReference>
<keyword evidence="1 7" id="KW-0963">Cytoplasm</keyword>
<keyword evidence="5 7" id="KW-0539">Nucleus</keyword>
<comment type="similarity">
    <text evidence="7">Belongs to the class I-like SAM-binding methyltransferase superfamily. EFM4 family.</text>
</comment>
<dbReference type="AlphaFoldDB" id="A0A401NNX5"/>
<dbReference type="GO" id="GO:0032259">
    <property type="term" value="P:methylation"/>
    <property type="evidence" value="ECO:0007669"/>
    <property type="project" value="UniProtKB-KW"/>
</dbReference>
<accession>A0A401NNX5</accession>
<comment type="catalytic activity">
    <reaction evidence="6">
        <text>L-lysyl-[protein] + 3 S-adenosyl-L-methionine = N(6),N(6),N(6)-trimethyl-L-lysyl-[protein] + 3 S-adenosyl-L-homocysteine + 3 H(+)</text>
        <dbReference type="Rhea" id="RHEA:54192"/>
        <dbReference type="Rhea" id="RHEA-COMP:9752"/>
        <dbReference type="Rhea" id="RHEA-COMP:13826"/>
        <dbReference type="ChEBI" id="CHEBI:15378"/>
        <dbReference type="ChEBI" id="CHEBI:29969"/>
        <dbReference type="ChEBI" id="CHEBI:57856"/>
        <dbReference type="ChEBI" id="CHEBI:59789"/>
        <dbReference type="ChEBI" id="CHEBI:61961"/>
    </reaction>
    <physiologicalReaction direction="left-to-right" evidence="6">
        <dbReference type="Rhea" id="RHEA:54193"/>
    </physiologicalReaction>
</comment>
<dbReference type="EMBL" id="BFAA01001254">
    <property type="protein sequence ID" value="GCB62562.1"/>
    <property type="molecule type" value="Genomic_DNA"/>
</dbReference>
<dbReference type="GO" id="GO:0016279">
    <property type="term" value="F:protein-lysine N-methyltransferase activity"/>
    <property type="evidence" value="ECO:0007669"/>
    <property type="project" value="UniProtKB-UniRule"/>
</dbReference>
<comment type="caution">
    <text evidence="10">The sequence shown here is derived from an EMBL/GenBank/DDBJ whole genome shotgun (WGS) entry which is preliminary data.</text>
</comment>
<keyword evidence="2 7" id="KW-0489">Methyltransferase</keyword>
<dbReference type="OrthoDB" id="540004at2759"/>
<dbReference type="PANTHER" id="PTHR12843:SF5">
    <property type="entry name" value="EEF1A LYSINE METHYLTRANSFERASE 2"/>
    <property type="match status" value="1"/>
</dbReference>
<dbReference type="RefSeq" id="XP_072335354.1">
    <property type="nucleotide sequence ID" value="XM_072479253.1"/>
</dbReference>
<evidence type="ECO:0000256" key="7">
    <source>
        <dbReference type="HAMAP-Rule" id="MF_03188"/>
    </source>
</evidence>
<evidence type="ECO:0000256" key="2">
    <source>
        <dbReference type="ARBA" id="ARBA00022603"/>
    </source>
</evidence>
<dbReference type="STRING" id="75743.A0A401NNX5"/>
<dbReference type="GO" id="GO:0005634">
    <property type="term" value="C:nucleus"/>
    <property type="evidence" value="ECO:0007669"/>
    <property type="project" value="UniProtKB-SubCell"/>
</dbReference>
<dbReference type="InterPro" id="IPR025714">
    <property type="entry name" value="Methyltranfer_dom"/>
</dbReference>
<dbReference type="Gene3D" id="3.40.50.150">
    <property type="entry name" value="Vaccinia Virus protein VP39"/>
    <property type="match status" value="1"/>
</dbReference>
<evidence type="ECO:0000256" key="8">
    <source>
        <dbReference type="SAM" id="MobiDB-lite"/>
    </source>
</evidence>
<dbReference type="GO" id="GO:0005737">
    <property type="term" value="C:cytoplasm"/>
    <property type="evidence" value="ECO:0007669"/>
    <property type="project" value="UniProtKB-SubCell"/>
</dbReference>
<evidence type="ECO:0000256" key="6">
    <source>
        <dbReference type="ARBA" id="ARBA00049497"/>
    </source>
</evidence>
<dbReference type="Pfam" id="PF13847">
    <property type="entry name" value="Methyltransf_31"/>
    <property type="match status" value="1"/>
</dbReference>
<dbReference type="EC" id="2.1.1.-" evidence="7"/>
<feature type="region of interest" description="Disordered" evidence="8">
    <location>
        <begin position="1"/>
        <end position="32"/>
    </location>
</feature>
<evidence type="ECO:0000256" key="3">
    <source>
        <dbReference type="ARBA" id="ARBA00022679"/>
    </source>
</evidence>
<organism evidence="10 11">
    <name type="scientific">Scyliorhinus torazame</name>
    <name type="common">Cloudy catshark</name>
    <name type="synonym">Catulus torazame</name>
    <dbReference type="NCBI Taxonomy" id="75743"/>
    <lineage>
        <taxon>Eukaryota</taxon>
        <taxon>Metazoa</taxon>
        <taxon>Chordata</taxon>
        <taxon>Craniata</taxon>
        <taxon>Vertebrata</taxon>
        <taxon>Chondrichthyes</taxon>
        <taxon>Elasmobranchii</taxon>
        <taxon>Galeomorphii</taxon>
        <taxon>Galeoidea</taxon>
        <taxon>Carcharhiniformes</taxon>
        <taxon>Scyliorhinidae</taxon>
        <taxon>Scyliorhinus</taxon>
    </lineage>
</organism>
<sequence>MEAAGYPHGCERQEKAIAQRQPPSNDEFQPSKLGTKEYWDHAYERELQSFYNSGDIGEIWFGEESMDRIITWLEMQNIPKDVALLDIGTGNGVFLIELAKSGFTNLTGIDNSSTAVELAKAIAEKEEVMSLKLQVADFLHSFPNLSQYDICIDKGTFDAISLSPDQPAENRSSYRQALHSVLKDGGLFLITCCNWTKEELVSHFSEGFEMLQELPTPKFQFGGKVGSSVTALVFKRKE</sequence>
<evidence type="ECO:0000259" key="9">
    <source>
        <dbReference type="Pfam" id="PF13847"/>
    </source>
</evidence>
<dbReference type="OMA" id="PTPSFQF"/>
<keyword evidence="3 7" id="KW-0808">Transferase</keyword>
<evidence type="ECO:0000256" key="1">
    <source>
        <dbReference type="ARBA" id="ARBA00022490"/>
    </source>
</evidence>
<reference evidence="10 11" key="1">
    <citation type="journal article" date="2018" name="Nat. Ecol. Evol.">
        <title>Shark genomes provide insights into elasmobranch evolution and the origin of vertebrates.</title>
        <authorList>
            <person name="Hara Y"/>
            <person name="Yamaguchi K"/>
            <person name="Onimaru K"/>
            <person name="Kadota M"/>
            <person name="Koyanagi M"/>
            <person name="Keeley SD"/>
            <person name="Tatsumi K"/>
            <person name="Tanaka K"/>
            <person name="Motone F"/>
            <person name="Kageyama Y"/>
            <person name="Nozu R"/>
            <person name="Adachi N"/>
            <person name="Nishimura O"/>
            <person name="Nakagawa R"/>
            <person name="Tanegashima C"/>
            <person name="Kiyatake I"/>
            <person name="Matsumoto R"/>
            <person name="Murakumo K"/>
            <person name="Nishida K"/>
            <person name="Terakita A"/>
            <person name="Kuratani S"/>
            <person name="Sato K"/>
            <person name="Hyodo S Kuraku.S."/>
        </authorList>
    </citation>
    <scope>NUCLEOTIDE SEQUENCE [LARGE SCALE GENOMIC DNA]</scope>
</reference>
<dbReference type="CDD" id="cd02440">
    <property type="entry name" value="AdoMet_MTases"/>
    <property type="match status" value="1"/>
</dbReference>
<dbReference type="Proteomes" id="UP000288216">
    <property type="component" value="Unassembled WGS sequence"/>
</dbReference>